<dbReference type="Pfam" id="PF13561">
    <property type="entry name" value="adh_short_C2"/>
    <property type="match status" value="1"/>
</dbReference>
<gene>
    <name evidence="4" type="ORF">PO587_24200</name>
</gene>
<evidence type="ECO:0000256" key="1">
    <source>
        <dbReference type="ARBA" id="ARBA00006484"/>
    </source>
</evidence>
<dbReference type="SMART" id="SM00822">
    <property type="entry name" value="PKS_KR"/>
    <property type="match status" value="1"/>
</dbReference>
<evidence type="ECO:0000259" key="3">
    <source>
        <dbReference type="SMART" id="SM00822"/>
    </source>
</evidence>
<keyword evidence="2 4" id="KW-0560">Oxidoreductase</keyword>
<name>A0ABT5FYD9_9ACTN</name>
<dbReference type="RefSeq" id="WP_272176625.1">
    <property type="nucleotide sequence ID" value="NZ_JAQOSK010000009.1"/>
</dbReference>
<evidence type="ECO:0000313" key="4">
    <source>
        <dbReference type="EMBL" id="MDC2957560.1"/>
    </source>
</evidence>
<dbReference type="SUPFAM" id="SSF51735">
    <property type="entry name" value="NAD(P)-binding Rossmann-fold domains"/>
    <property type="match status" value="1"/>
</dbReference>
<dbReference type="PRINTS" id="PR00081">
    <property type="entry name" value="GDHRDH"/>
</dbReference>
<organism evidence="4 5">
    <name type="scientific">Streptomyces gilvifuscus</name>
    <dbReference type="NCBI Taxonomy" id="1550617"/>
    <lineage>
        <taxon>Bacteria</taxon>
        <taxon>Bacillati</taxon>
        <taxon>Actinomycetota</taxon>
        <taxon>Actinomycetes</taxon>
        <taxon>Kitasatosporales</taxon>
        <taxon>Streptomycetaceae</taxon>
        <taxon>Streptomyces</taxon>
    </lineage>
</organism>
<dbReference type="PRINTS" id="PR00080">
    <property type="entry name" value="SDRFAMILY"/>
</dbReference>
<dbReference type="Gene3D" id="3.40.50.720">
    <property type="entry name" value="NAD(P)-binding Rossmann-like Domain"/>
    <property type="match status" value="1"/>
</dbReference>
<comment type="similarity">
    <text evidence="1">Belongs to the short-chain dehydrogenases/reductases (SDR) family.</text>
</comment>
<evidence type="ECO:0000313" key="5">
    <source>
        <dbReference type="Proteomes" id="UP001221328"/>
    </source>
</evidence>
<proteinExistence type="inferred from homology"/>
<protein>
    <submittedName>
        <fullName evidence="4">Glucose 1-dehydrogenase</fullName>
        <ecNumber evidence="4">1.1.1.47</ecNumber>
    </submittedName>
</protein>
<dbReference type="InterPro" id="IPR036291">
    <property type="entry name" value="NAD(P)-bd_dom_sf"/>
</dbReference>
<feature type="domain" description="Ketoreductase" evidence="3">
    <location>
        <begin position="17"/>
        <end position="197"/>
    </location>
</feature>
<reference evidence="4 5" key="1">
    <citation type="journal article" date="2015" name="Int. J. Syst. Evol. Microbiol.">
        <title>Streptomyces gilvifuscus sp. nov., an actinomycete that produces antibacterial compounds isolated from soil.</title>
        <authorList>
            <person name="Nguyen T.M."/>
            <person name="Kim J."/>
        </authorList>
    </citation>
    <scope>NUCLEOTIDE SEQUENCE [LARGE SCALE GENOMIC DNA]</scope>
    <source>
        <strain evidence="4 5">T113</strain>
    </source>
</reference>
<dbReference type="EMBL" id="JAQOSK010000009">
    <property type="protein sequence ID" value="MDC2957560.1"/>
    <property type="molecule type" value="Genomic_DNA"/>
</dbReference>
<dbReference type="InterPro" id="IPR057326">
    <property type="entry name" value="KR_dom"/>
</dbReference>
<dbReference type="PANTHER" id="PTHR24321">
    <property type="entry name" value="DEHYDROGENASES, SHORT CHAIN"/>
    <property type="match status" value="1"/>
</dbReference>
<evidence type="ECO:0000256" key="2">
    <source>
        <dbReference type="ARBA" id="ARBA00023002"/>
    </source>
</evidence>
<dbReference type="EC" id="1.1.1.47" evidence="4"/>
<dbReference type="CDD" id="cd05233">
    <property type="entry name" value="SDR_c"/>
    <property type="match status" value="1"/>
</dbReference>
<dbReference type="NCBIfam" id="NF005559">
    <property type="entry name" value="PRK07231.1"/>
    <property type="match status" value="1"/>
</dbReference>
<dbReference type="InterPro" id="IPR002347">
    <property type="entry name" value="SDR_fam"/>
</dbReference>
<accession>A0ABT5FYD9</accession>
<keyword evidence="5" id="KW-1185">Reference proteome</keyword>
<dbReference type="GO" id="GO:0047936">
    <property type="term" value="F:glucose 1-dehydrogenase [NAD(P)+] activity"/>
    <property type="evidence" value="ECO:0007669"/>
    <property type="project" value="UniProtKB-EC"/>
</dbReference>
<dbReference type="PANTHER" id="PTHR24321:SF11">
    <property type="entry name" value="BLR0893 PROTEIN"/>
    <property type="match status" value="1"/>
</dbReference>
<dbReference type="Proteomes" id="UP001221328">
    <property type="component" value="Unassembled WGS sequence"/>
</dbReference>
<comment type="caution">
    <text evidence="4">The sequence shown here is derived from an EMBL/GenBank/DDBJ whole genome shotgun (WGS) entry which is preliminary data.</text>
</comment>
<sequence>MRPASETSAGRDSLEGKVVLITGASSGIGQAAARLFARRGARVVLVARREKRLVDLVDEIRATGGEASYAVGDVQNSAEIADAVAHATSTYGRLDAAFNNAGTVVPPSPLHLVEDDAYDEVMNTNVRGVWNCMRHEIGALISSGGGSIVNTSSTAGLVATSAGAAYIASKHAVIGLTKAAAVEYVKDGIRINAIAPGLTRSEMTDGWFARHPGARERSLTSAPQGRAADPEEVAEAAAWLCSDAASFVTGATLPVDGGATAW</sequence>